<accession>A0A1D7U7Y8</accession>
<dbReference type="GO" id="GO:0003700">
    <property type="term" value="F:DNA-binding transcription factor activity"/>
    <property type="evidence" value="ECO:0007669"/>
    <property type="project" value="InterPro"/>
</dbReference>
<evidence type="ECO:0000256" key="1">
    <source>
        <dbReference type="ARBA" id="ARBA00009437"/>
    </source>
</evidence>
<dbReference type="PANTHER" id="PTHR30537">
    <property type="entry name" value="HTH-TYPE TRANSCRIPTIONAL REGULATOR"/>
    <property type="match status" value="1"/>
</dbReference>
<reference evidence="6 7" key="1">
    <citation type="journal article" date="2015" name="Antonie Van Leeuwenhoek">
        <title>Bosea vaviloviae sp. nov., a new species of slow-growing rhizobia isolated from nodules of the relict species Vavilovia formosa (Stev.) Fed.</title>
        <authorList>
            <person name="Safronova V.I."/>
            <person name="Kuznetsova I.G."/>
            <person name="Sazanova A.L."/>
            <person name="Kimeklis A.K."/>
            <person name="Belimov A.A."/>
            <person name="Andronov E.E."/>
            <person name="Pinaev A.G."/>
            <person name="Chizhevskaya E.P."/>
            <person name="Pukhaev A.R."/>
            <person name="Popov K.P."/>
            <person name="Willems A."/>
            <person name="Tikhonovich I.A."/>
        </authorList>
    </citation>
    <scope>NUCLEOTIDE SEQUENCE [LARGE SCALE GENOMIC DNA]</scope>
    <source>
        <strain evidence="6 7">Vaf18</strain>
    </source>
</reference>
<evidence type="ECO:0000313" key="7">
    <source>
        <dbReference type="Proteomes" id="UP000094969"/>
    </source>
</evidence>
<dbReference type="InterPro" id="IPR005119">
    <property type="entry name" value="LysR_subst-bd"/>
</dbReference>
<dbReference type="InterPro" id="IPR000847">
    <property type="entry name" value="LysR_HTH_N"/>
</dbReference>
<proteinExistence type="inferred from homology"/>
<dbReference type="Proteomes" id="UP000094969">
    <property type="component" value="Chromosome"/>
</dbReference>
<evidence type="ECO:0000256" key="2">
    <source>
        <dbReference type="ARBA" id="ARBA00023015"/>
    </source>
</evidence>
<dbReference type="AlphaFoldDB" id="A0A1D7U7Y8"/>
<keyword evidence="7" id="KW-1185">Reference proteome</keyword>
<sequence length="310" mass="33865">MDHSSNLPPLDTLRAFETAARTGSFSAAAEALNLTHGAVSRQVAKLEHWLGLRVFERQARGVALTPEGQRLLQRTQEAFSLIADTSDRWTEARGAAVVRFSATPSVCSLWLMPRMRQLESGNPALRIVLQVDHRRVDLDDEGIDLAIRCGRGGAPGRISVQLFEEWCYPIASPELARAIGQGRPERLLAHPLIHDSDAAGWRAWFASHGLDYRPRPQDRRFEDYNLVLDAAACGLGLALARPPLAHAQVEAGRVAMVDPRTALNPVSYWLDRPLGQPRPAALALALRIANEAGLSAGKLAGFLKMEAKAA</sequence>
<dbReference type="SUPFAM" id="SSF53850">
    <property type="entry name" value="Periplasmic binding protein-like II"/>
    <property type="match status" value="1"/>
</dbReference>
<dbReference type="InterPro" id="IPR036388">
    <property type="entry name" value="WH-like_DNA-bd_sf"/>
</dbReference>
<dbReference type="KEGG" id="bvv:BHK69_26150"/>
<keyword evidence="3" id="KW-0238">DNA-binding</keyword>
<evidence type="ECO:0000313" key="6">
    <source>
        <dbReference type="EMBL" id="AOO83459.1"/>
    </source>
</evidence>
<evidence type="ECO:0000256" key="3">
    <source>
        <dbReference type="ARBA" id="ARBA00023125"/>
    </source>
</evidence>
<dbReference type="Gene3D" id="3.40.190.10">
    <property type="entry name" value="Periplasmic binding protein-like II"/>
    <property type="match status" value="2"/>
</dbReference>
<gene>
    <name evidence="6" type="ORF">BHK69_26150</name>
</gene>
<comment type="similarity">
    <text evidence="1">Belongs to the LysR transcriptional regulatory family.</text>
</comment>
<dbReference type="STRING" id="1526658.BHK69_26150"/>
<dbReference type="EMBL" id="CP017147">
    <property type="protein sequence ID" value="AOO83459.1"/>
    <property type="molecule type" value="Genomic_DNA"/>
</dbReference>
<dbReference type="FunFam" id="1.10.10.10:FF:000001">
    <property type="entry name" value="LysR family transcriptional regulator"/>
    <property type="match status" value="1"/>
</dbReference>
<dbReference type="InterPro" id="IPR036390">
    <property type="entry name" value="WH_DNA-bd_sf"/>
</dbReference>
<evidence type="ECO:0000256" key="4">
    <source>
        <dbReference type="ARBA" id="ARBA00023163"/>
    </source>
</evidence>
<dbReference type="Pfam" id="PF00126">
    <property type="entry name" value="HTH_1"/>
    <property type="match status" value="1"/>
</dbReference>
<name>A0A1D7U7Y8_9HYPH</name>
<dbReference type="PROSITE" id="PS50931">
    <property type="entry name" value="HTH_LYSR"/>
    <property type="match status" value="1"/>
</dbReference>
<keyword evidence="4" id="KW-0804">Transcription</keyword>
<dbReference type="RefSeq" id="WP_069692659.1">
    <property type="nucleotide sequence ID" value="NZ_CP017147.1"/>
</dbReference>
<evidence type="ECO:0000259" key="5">
    <source>
        <dbReference type="PROSITE" id="PS50931"/>
    </source>
</evidence>
<organism evidence="6 7">
    <name type="scientific">Bosea vaviloviae</name>
    <dbReference type="NCBI Taxonomy" id="1526658"/>
    <lineage>
        <taxon>Bacteria</taxon>
        <taxon>Pseudomonadati</taxon>
        <taxon>Pseudomonadota</taxon>
        <taxon>Alphaproteobacteria</taxon>
        <taxon>Hyphomicrobiales</taxon>
        <taxon>Boseaceae</taxon>
        <taxon>Bosea</taxon>
    </lineage>
</organism>
<dbReference type="SUPFAM" id="SSF46785">
    <property type="entry name" value="Winged helix' DNA-binding domain"/>
    <property type="match status" value="1"/>
</dbReference>
<dbReference type="GO" id="GO:0043565">
    <property type="term" value="F:sequence-specific DNA binding"/>
    <property type="evidence" value="ECO:0007669"/>
    <property type="project" value="TreeGrafter"/>
</dbReference>
<dbReference type="Pfam" id="PF03466">
    <property type="entry name" value="LysR_substrate"/>
    <property type="match status" value="1"/>
</dbReference>
<protein>
    <submittedName>
        <fullName evidence="6">Transcriptional regulator</fullName>
    </submittedName>
</protein>
<feature type="domain" description="HTH lysR-type" evidence="5">
    <location>
        <begin position="8"/>
        <end position="65"/>
    </location>
</feature>
<dbReference type="PRINTS" id="PR00039">
    <property type="entry name" value="HTHLYSR"/>
</dbReference>
<dbReference type="PANTHER" id="PTHR30537:SF79">
    <property type="entry name" value="TRANSCRIPTIONAL REGULATOR-RELATED"/>
    <property type="match status" value="1"/>
</dbReference>
<dbReference type="OrthoDB" id="9793571at2"/>
<dbReference type="GO" id="GO:0006351">
    <property type="term" value="P:DNA-templated transcription"/>
    <property type="evidence" value="ECO:0007669"/>
    <property type="project" value="TreeGrafter"/>
</dbReference>
<dbReference type="Gene3D" id="1.10.10.10">
    <property type="entry name" value="Winged helix-like DNA-binding domain superfamily/Winged helix DNA-binding domain"/>
    <property type="match status" value="1"/>
</dbReference>
<keyword evidence="2" id="KW-0805">Transcription regulation</keyword>
<dbReference type="InterPro" id="IPR058163">
    <property type="entry name" value="LysR-type_TF_proteobact-type"/>
</dbReference>